<evidence type="ECO:0000313" key="8">
    <source>
        <dbReference type="RefSeq" id="XP_018011373.1"/>
    </source>
</evidence>
<comment type="similarity">
    <text evidence="2">Belongs to the threonine aldolase family.</text>
</comment>
<keyword evidence="7" id="KW-1185">Reference proteome</keyword>
<evidence type="ECO:0000256" key="1">
    <source>
        <dbReference type="ARBA" id="ARBA00001933"/>
    </source>
</evidence>
<evidence type="ECO:0000256" key="2">
    <source>
        <dbReference type="ARBA" id="ARBA00006966"/>
    </source>
</evidence>
<dbReference type="InterPro" id="IPR015424">
    <property type="entry name" value="PyrdxlP-dep_Trfase"/>
</dbReference>
<feature type="modified residue" description="N6-(pyridoxal phosphate)lysine" evidence="5">
    <location>
        <position position="228"/>
    </location>
</feature>
<dbReference type="PANTHER" id="PTHR48097:SF9">
    <property type="entry name" value="L-THREONINE ALDOLASE"/>
    <property type="match status" value="1"/>
</dbReference>
<dbReference type="NCBIfam" id="NF007825">
    <property type="entry name" value="PRK10534.1"/>
    <property type="match status" value="1"/>
</dbReference>
<evidence type="ECO:0000256" key="5">
    <source>
        <dbReference type="PIRSR" id="PIRSR017617-1"/>
    </source>
</evidence>
<dbReference type="Gene3D" id="3.40.640.10">
    <property type="entry name" value="Type I PLP-dependent aspartate aminotransferase-like (Major domain)"/>
    <property type="match status" value="1"/>
</dbReference>
<comment type="cofactor">
    <cofactor evidence="1">
        <name>pyridoxal 5'-phosphate</name>
        <dbReference type="ChEBI" id="CHEBI:597326"/>
    </cofactor>
</comment>
<dbReference type="AlphaFoldDB" id="A0A8B7NCQ1"/>
<evidence type="ECO:0000256" key="3">
    <source>
        <dbReference type="ARBA" id="ARBA00022898"/>
    </source>
</evidence>
<keyword evidence="3" id="KW-0663">Pyridoxal phosphate</keyword>
<accession>A0A8B7NCQ1</accession>
<dbReference type="GO" id="GO:0005829">
    <property type="term" value="C:cytosol"/>
    <property type="evidence" value="ECO:0007669"/>
    <property type="project" value="TreeGrafter"/>
</dbReference>
<dbReference type="KEGG" id="hazt:108668641"/>
<gene>
    <name evidence="8" type="primary">LOC108668641</name>
</gene>
<dbReference type="PANTHER" id="PTHR48097">
    <property type="entry name" value="L-THREONINE ALDOLASE-RELATED"/>
    <property type="match status" value="1"/>
</dbReference>
<dbReference type="OMA" id="MRQTGFM"/>
<dbReference type="InterPro" id="IPR015421">
    <property type="entry name" value="PyrdxlP-dep_Trfase_major"/>
</dbReference>
<organism evidence="7 8">
    <name type="scientific">Hyalella azteca</name>
    <name type="common">Amphipod</name>
    <dbReference type="NCBI Taxonomy" id="294128"/>
    <lineage>
        <taxon>Eukaryota</taxon>
        <taxon>Metazoa</taxon>
        <taxon>Ecdysozoa</taxon>
        <taxon>Arthropoda</taxon>
        <taxon>Crustacea</taxon>
        <taxon>Multicrustacea</taxon>
        <taxon>Malacostraca</taxon>
        <taxon>Eumalacostraca</taxon>
        <taxon>Peracarida</taxon>
        <taxon>Amphipoda</taxon>
        <taxon>Senticaudata</taxon>
        <taxon>Talitrida</taxon>
        <taxon>Talitroidea</taxon>
        <taxon>Hyalellidae</taxon>
        <taxon>Hyalella</taxon>
    </lineage>
</organism>
<reference evidence="8" key="1">
    <citation type="submission" date="2025-08" db="UniProtKB">
        <authorList>
            <consortium name="RefSeq"/>
        </authorList>
    </citation>
    <scope>IDENTIFICATION</scope>
    <source>
        <tissue evidence="8">Whole organism</tissue>
    </source>
</reference>
<dbReference type="Proteomes" id="UP000694843">
    <property type="component" value="Unplaced"/>
</dbReference>
<feature type="domain" description="Aromatic amino acid beta-eliminating lyase/threonine aldolase" evidence="6">
    <location>
        <begin position="30"/>
        <end position="313"/>
    </location>
</feature>
<dbReference type="OrthoDB" id="10261951at2759"/>
<dbReference type="GO" id="GO:0006567">
    <property type="term" value="P:L-threonine catabolic process"/>
    <property type="evidence" value="ECO:0007669"/>
    <property type="project" value="TreeGrafter"/>
</dbReference>
<dbReference type="Gene3D" id="3.90.1150.10">
    <property type="entry name" value="Aspartate Aminotransferase, domain 1"/>
    <property type="match status" value="1"/>
</dbReference>
<dbReference type="Pfam" id="PF01212">
    <property type="entry name" value="Beta_elim_lyase"/>
    <property type="match status" value="1"/>
</dbReference>
<dbReference type="GO" id="GO:0006545">
    <property type="term" value="P:glycine biosynthetic process"/>
    <property type="evidence" value="ECO:0007669"/>
    <property type="project" value="TreeGrafter"/>
</dbReference>
<dbReference type="RefSeq" id="XP_018011373.1">
    <property type="nucleotide sequence ID" value="XM_018155884.2"/>
</dbReference>
<dbReference type="GeneID" id="108668641"/>
<proteinExistence type="inferred from homology"/>
<dbReference type="InterPro" id="IPR015422">
    <property type="entry name" value="PyrdxlP-dep_Trfase_small"/>
</dbReference>
<keyword evidence="4" id="KW-0456">Lyase</keyword>
<dbReference type="FunFam" id="3.40.640.10:FF:000030">
    <property type="entry name" value="Low-specificity L-threonine aldolase"/>
    <property type="match status" value="1"/>
</dbReference>
<evidence type="ECO:0000259" key="6">
    <source>
        <dbReference type="Pfam" id="PF01212"/>
    </source>
</evidence>
<dbReference type="InterPro" id="IPR023603">
    <property type="entry name" value="Low_specificity_L-TA-like"/>
</dbReference>
<name>A0A8B7NCQ1_HYAAZ</name>
<dbReference type="NCBIfam" id="NF041359">
    <property type="entry name" value="GntG_guanitoxin"/>
    <property type="match status" value="1"/>
</dbReference>
<evidence type="ECO:0000256" key="4">
    <source>
        <dbReference type="ARBA" id="ARBA00023239"/>
    </source>
</evidence>
<dbReference type="GO" id="GO:0008732">
    <property type="term" value="F:L-allo-threonine aldolase activity"/>
    <property type="evidence" value="ECO:0007669"/>
    <property type="project" value="TreeGrafter"/>
</dbReference>
<protein>
    <submittedName>
        <fullName evidence="8">Probable low-specificity L-threonine aldolase 2</fullName>
    </submittedName>
</protein>
<evidence type="ECO:0000313" key="7">
    <source>
        <dbReference type="Proteomes" id="UP000694843"/>
    </source>
</evidence>
<dbReference type="PIRSF" id="PIRSF017617">
    <property type="entry name" value="Thr_aldolase"/>
    <property type="match status" value="1"/>
</dbReference>
<dbReference type="SUPFAM" id="SSF53383">
    <property type="entry name" value="PLP-dependent transferases"/>
    <property type="match status" value="1"/>
</dbReference>
<sequence length="379" mass="40575">MYKSGGISPDDGDHRSKIKNNIPSNVKIIDFRSDTITKPDAEMRRVMAEAEVGDDVFGEDPSVIALQQQTAELLGKEASLFVPTGTMANQIAVMSHCWTRGAEIIVGDKSHIFLYEQGGAATLGGVHTHAVKNLNDGTFSLENLQSAIRSDDIHHPITSLVCIENTHNIMGGKVLPLAWLDELGRITKKLGLPVHLDGARLLNAAVALKVPPARLTRDCASVSLCLSKGLGAPVGSLICGSKDFIQRALRLRKVLGGGMRQSGILAAAGSLALARYQATLSMDNENAKIIAKRVSESASKKVTVDVEGVHSNIVMLNCLTEELGPAALQEKLEQVDLPHDAVSVRSMAINESQVRIVTNNSVDTEAIVLACEKIIKVIT</sequence>
<dbReference type="InterPro" id="IPR001597">
    <property type="entry name" value="ArAA_b-elim_lyase/Thr_aldolase"/>
</dbReference>